<proteinExistence type="predicted"/>
<dbReference type="STRING" id="1565605.PG1C_05570"/>
<dbReference type="InterPro" id="IPR003497">
    <property type="entry name" value="BRO_N_domain"/>
</dbReference>
<evidence type="ECO:0000313" key="3">
    <source>
        <dbReference type="EMBL" id="AJP48074.1"/>
    </source>
</evidence>
<dbReference type="HOGENOM" id="CLU_1029133_0_0_4"/>
<dbReference type="PATRIC" id="fig|1565605.3.peg.1170"/>
<keyword evidence="4" id="KW-1185">Reference proteome</keyword>
<feature type="compositionally biased region" description="Basic and acidic residues" evidence="1">
    <location>
        <begin position="247"/>
        <end position="265"/>
    </location>
</feature>
<evidence type="ECO:0000256" key="1">
    <source>
        <dbReference type="SAM" id="MobiDB-lite"/>
    </source>
</evidence>
<sequence>MSNIKLFESKHIRSIWDDGAQHWLFAVVDVVAALTDSQNPQVYWRVLKKRLLAEGNETVTNCNALKMTAPDGKQRLTDVADTEQLLRLIQSIPSPKAEPFKRWLAKVGYERLEEIENPELAAARMRELYKAKGYSDEWIEKRVRGIAIRDELTNEWQKRGVKEQREYAILTSEISRATFGMTPAEYKAFKNLDKPADNLRDHMNDLELIFTMLGEASTTEIARNKDAQGYIENRDAASKGGAVAGRARGDLEKKSGKRIASKENYKQLPEAVARKKLK</sequence>
<organism evidence="3 4">
    <name type="scientific">Rugosibacter aromaticivorans</name>
    <dbReference type="NCBI Taxonomy" id="1565605"/>
    <lineage>
        <taxon>Bacteria</taxon>
        <taxon>Pseudomonadati</taxon>
        <taxon>Pseudomonadota</taxon>
        <taxon>Betaproteobacteria</taxon>
        <taxon>Nitrosomonadales</taxon>
        <taxon>Sterolibacteriaceae</taxon>
        <taxon>Rugosibacter</taxon>
    </lineage>
</organism>
<dbReference type="KEGG" id="rbu:PG1C_05570"/>
<dbReference type="Pfam" id="PF02498">
    <property type="entry name" value="Bro-N"/>
    <property type="match status" value="1"/>
</dbReference>
<dbReference type="Proteomes" id="UP000061603">
    <property type="component" value="Chromosome"/>
</dbReference>
<gene>
    <name evidence="3" type="ORF">PG1C_05570</name>
</gene>
<accession>A0A0C5J8V8</accession>
<evidence type="ECO:0000259" key="2">
    <source>
        <dbReference type="PROSITE" id="PS51750"/>
    </source>
</evidence>
<dbReference type="PROSITE" id="PS51750">
    <property type="entry name" value="BRO_N"/>
    <property type="match status" value="1"/>
</dbReference>
<dbReference type="EMBL" id="CP010554">
    <property type="protein sequence ID" value="AJP48074.1"/>
    <property type="molecule type" value="Genomic_DNA"/>
</dbReference>
<feature type="region of interest" description="Disordered" evidence="1">
    <location>
        <begin position="234"/>
        <end position="278"/>
    </location>
</feature>
<name>A0A0C5J8V8_9PROT</name>
<reference evidence="3 4" key="1">
    <citation type="journal article" date="2015" name="Genome Announc.">
        <title>Complete Genome Sequence of a Novel Bacterium within the Family Rhodocyclaceae That Degrades Polycyclic Aromatic Hydrocarbons.</title>
        <authorList>
            <person name="Singleton D.R."/>
            <person name="Dickey A.N."/>
            <person name="Scholl E.H."/>
            <person name="Wright F.A."/>
            <person name="Aitken M.D."/>
        </authorList>
    </citation>
    <scope>NUCLEOTIDE SEQUENCE [LARGE SCALE GENOMIC DNA]</scope>
    <source>
        <strain evidence="4">PG1-Ca6</strain>
    </source>
</reference>
<evidence type="ECO:0000313" key="4">
    <source>
        <dbReference type="Proteomes" id="UP000061603"/>
    </source>
</evidence>
<feature type="domain" description="Bro-N" evidence="2">
    <location>
        <begin position="1"/>
        <end position="119"/>
    </location>
</feature>
<dbReference type="AlphaFoldDB" id="A0A0C5J8V8"/>
<dbReference type="RefSeq" id="WP_202636432.1">
    <property type="nucleotide sequence ID" value="NZ_CP010554.1"/>
</dbReference>
<protein>
    <submittedName>
        <fullName evidence="3">Phage antirepressor protein</fullName>
    </submittedName>
</protein>
<dbReference type="SMART" id="SM01040">
    <property type="entry name" value="Bro-N"/>
    <property type="match status" value="1"/>
</dbReference>